<sequence length="163" mass="18106">MARTRLPRALAAVLVVAAGLLPAGCSQAAEPQALPTEPVVVETLDGPVTFTTEIADDHGERAIGLMYRDHLPRDRAMLFQYERPSQIRMWMRNTLIPLDMLFMDRRGEIVHIERQAQPHDETPRGPDGLAVGVLEIGGGLAREMGIEKGMTVRHPFFENTQGR</sequence>
<comment type="caution">
    <text evidence="2">The sequence shown here is derived from an EMBL/GenBank/DDBJ whole genome shotgun (WGS) entry which is preliminary data.</text>
</comment>
<dbReference type="Pfam" id="PF02643">
    <property type="entry name" value="DUF192"/>
    <property type="match status" value="1"/>
</dbReference>
<dbReference type="EMBL" id="ANHY01000007">
    <property type="protein sequence ID" value="EKV30897.1"/>
    <property type="molecule type" value="Genomic_DNA"/>
</dbReference>
<reference evidence="2 3" key="1">
    <citation type="journal article" date="2013" name="Genome Announc.">
        <title>Draft Genome Sequence of an Alphaproteobacterium, Caenispirillum salinarum AK4(T), Isolated from a Solar Saltern.</title>
        <authorList>
            <person name="Khatri I."/>
            <person name="Singh A."/>
            <person name="Korpole S."/>
            <person name="Pinnaka A.K."/>
            <person name="Subramanian S."/>
        </authorList>
    </citation>
    <scope>NUCLEOTIDE SEQUENCE [LARGE SCALE GENOMIC DNA]</scope>
    <source>
        <strain evidence="2 3">AK4</strain>
    </source>
</reference>
<keyword evidence="3" id="KW-1185">Reference proteome</keyword>
<dbReference type="OrthoDB" id="9808290at2"/>
<dbReference type="InterPro" id="IPR003795">
    <property type="entry name" value="DUF192"/>
</dbReference>
<accession>K9H026</accession>
<feature type="chain" id="PRO_5003931395" evidence="1">
    <location>
        <begin position="29"/>
        <end position="163"/>
    </location>
</feature>
<protein>
    <submittedName>
        <fullName evidence="2">Exported protein</fullName>
    </submittedName>
</protein>
<dbReference type="Gene3D" id="2.60.120.1140">
    <property type="entry name" value="Protein of unknown function DUF192"/>
    <property type="match status" value="1"/>
</dbReference>
<proteinExistence type="predicted"/>
<evidence type="ECO:0000313" key="2">
    <source>
        <dbReference type="EMBL" id="EKV30897.1"/>
    </source>
</evidence>
<dbReference type="PATRIC" id="fig|1238182.3.peg.1896"/>
<keyword evidence="1" id="KW-0732">Signal</keyword>
<dbReference type="RefSeq" id="WP_009540342.1">
    <property type="nucleotide sequence ID" value="NZ_ANHY01000007.1"/>
</dbReference>
<dbReference type="Proteomes" id="UP000009881">
    <property type="component" value="Unassembled WGS sequence"/>
</dbReference>
<name>K9H026_9PROT</name>
<dbReference type="PANTHER" id="PTHR37953:SF1">
    <property type="entry name" value="UPF0127 PROTEIN MJ1496"/>
    <property type="match status" value="1"/>
</dbReference>
<feature type="signal peptide" evidence="1">
    <location>
        <begin position="1"/>
        <end position="28"/>
    </location>
</feature>
<organism evidence="2 3">
    <name type="scientific">Caenispirillum salinarum AK4</name>
    <dbReference type="NCBI Taxonomy" id="1238182"/>
    <lineage>
        <taxon>Bacteria</taxon>
        <taxon>Pseudomonadati</taxon>
        <taxon>Pseudomonadota</taxon>
        <taxon>Alphaproteobacteria</taxon>
        <taxon>Rhodospirillales</taxon>
        <taxon>Novispirillaceae</taxon>
        <taxon>Caenispirillum</taxon>
    </lineage>
</organism>
<gene>
    <name evidence="2" type="ORF">C882_4234</name>
</gene>
<evidence type="ECO:0000313" key="3">
    <source>
        <dbReference type="Proteomes" id="UP000009881"/>
    </source>
</evidence>
<dbReference type="eggNOG" id="COG1430">
    <property type="taxonomic scope" value="Bacteria"/>
</dbReference>
<dbReference type="InterPro" id="IPR038695">
    <property type="entry name" value="Saro_0823-like_sf"/>
</dbReference>
<dbReference type="PANTHER" id="PTHR37953">
    <property type="entry name" value="UPF0127 PROTEIN MJ1496"/>
    <property type="match status" value="1"/>
</dbReference>
<evidence type="ECO:0000256" key="1">
    <source>
        <dbReference type="SAM" id="SignalP"/>
    </source>
</evidence>
<dbReference type="AlphaFoldDB" id="K9H026"/>